<keyword evidence="5" id="KW-1185">Reference proteome</keyword>
<gene>
    <name evidence="4" type="ORF">B841_03345</name>
</gene>
<dbReference type="Pfam" id="PF01039">
    <property type="entry name" value="Carboxyl_trans"/>
    <property type="match status" value="2"/>
</dbReference>
<dbReference type="eggNOG" id="COG4799">
    <property type="taxonomic scope" value="Bacteria"/>
</dbReference>
<dbReference type="HOGENOM" id="CLU_018822_6_2_11"/>
<protein>
    <recommendedName>
        <fullName evidence="6">Acyl-CoA carboxylase subunit beta</fullName>
    </recommendedName>
</protein>
<dbReference type="PROSITE" id="PS50989">
    <property type="entry name" value="COA_CT_CTER"/>
    <property type="match status" value="1"/>
</dbReference>
<evidence type="ECO:0000256" key="1">
    <source>
        <dbReference type="ARBA" id="ARBA00006102"/>
    </source>
</evidence>
<dbReference type="PROSITE" id="PS50980">
    <property type="entry name" value="COA_CT_NTER"/>
    <property type="match status" value="1"/>
</dbReference>
<dbReference type="InterPro" id="IPR051047">
    <property type="entry name" value="AccD/PCCB"/>
</dbReference>
<dbReference type="InterPro" id="IPR011762">
    <property type="entry name" value="COA_CT_N"/>
</dbReference>
<dbReference type="EMBL" id="CP003924">
    <property type="protein sequence ID" value="AGS34152.1"/>
    <property type="molecule type" value="Genomic_DNA"/>
</dbReference>
<dbReference type="PATRIC" id="fig|1224163.3.peg.672"/>
<dbReference type="PANTHER" id="PTHR43842:SF2">
    <property type="entry name" value="PROPIONYL-COA CARBOXYLASE BETA CHAIN, MITOCHONDRIAL"/>
    <property type="match status" value="1"/>
</dbReference>
<evidence type="ECO:0000259" key="2">
    <source>
        <dbReference type="PROSITE" id="PS50980"/>
    </source>
</evidence>
<feature type="domain" description="CoA carboxyltransferase N-terminal" evidence="2">
    <location>
        <begin position="11"/>
        <end position="179"/>
    </location>
</feature>
<dbReference type="PANTHER" id="PTHR43842">
    <property type="entry name" value="PROPIONYL-COA CARBOXYLASE BETA CHAIN"/>
    <property type="match status" value="1"/>
</dbReference>
<accession>S5SSX9</accession>
<organism evidence="4 5">
    <name type="scientific">Corynebacterium maris DSM 45190</name>
    <dbReference type="NCBI Taxonomy" id="1224163"/>
    <lineage>
        <taxon>Bacteria</taxon>
        <taxon>Bacillati</taxon>
        <taxon>Actinomycetota</taxon>
        <taxon>Actinomycetes</taxon>
        <taxon>Mycobacteriales</taxon>
        <taxon>Corynebacteriaceae</taxon>
        <taxon>Corynebacterium</taxon>
    </lineage>
</organism>
<name>S5SSX9_9CORY</name>
<dbReference type="GO" id="GO:0004658">
    <property type="term" value="F:propionyl-CoA carboxylase activity"/>
    <property type="evidence" value="ECO:0007669"/>
    <property type="project" value="TreeGrafter"/>
</dbReference>
<dbReference type="InterPro" id="IPR029045">
    <property type="entry name" value="ClpP/crotonase-like_dom_sf"/>
</dbReference>
<reference evidence="4 5" key="1">
    <citation type="submission" date="2012-11" db="EMBL/GenBank/DDBJ databases">
        <title>The complete genome sequence of Corynebacterium maris Coryn-1 (=DSM 45190).</title>
        <authorList>
            <person name="Schaffert L."/>
            <person name="Albersmeier A."/>
            <person name="Kalinowski J."/>
            <person name="Ruckert C."/>
        </authorList>
    </citation>
    <scope>NUCLEOTIDE SEQUENCE [LARGE SCALE GENOMIC DNA]</scope>
    <source>
        <strain evidence="5">Coryn-1</strain>
    </source>
</reference>
<evidence type="ECO:0000313" key="4">
    <source>
        <dbReference type="EMBL" id="AGS34152.1"/>
    </source>
</evidence>
<dbReference type="OrthoDB" id="4434131at2"/>
<dbReference type="InterPro" id="IPR034733">
    <property type="entry name" value="AcCoA_carboxyl_beta"/>
</dbReference>
<dbReference type="Gene3D" id="3.90.226.10">
    <property type="entry name" value="2-enoyl-CoA Hydratase, Chain A, domain 1"/>
    <property type="match status" value="2"/>
</dbReference>
<dbReference type="Proteomes" id="UP000015388">
    <property type="component" value="Chromosome"/>
</dbReference>
<dbReference type="InterPro" id="IPR011763">
    <property type="entry name" value="COA_CT_C"/>
</dbReference>
<evidence type="ECO:0000313" key="5">
    <source>
        <dbReference type="Proteomes" id="UP000015388"/>
    </source>
</evidence>
<proteinExistence type="inferred from homology"/>
<dbReference type="RefSeq" id="WP_020934085.1">
    <property type="nucleotide sequence ID" value="NC_021915.1"/>
</dbReference>
<comment type="similarity">
    <text evidence="1">Belongs to the AccD/PCCB family.</text>
</comment>
<dbReference type="STRING" id="1224163.B841_03345"/>
<feature type="domain" description="CoA carboxyltransferase C-terminal" evidence="3">
    <location>
        <begin position="236"/>
        <end position="466"/>
    </location>
</feature>
<evidence type="ECO:0008006" key="6">
    <source>
        <dbReference type="Google" id="ProtNLM"/>
    </source>
</evidence>
<dbReference type="KEGG" id="cmd:B841_03345"/>
<dbReference type="AlphaFoldDB" id="S5SSX9"/>
<dbReference type="GO" id="GO:0009317">
    <property type="term" value="C:acetyl-CoA carboxylase complex"/>
    <property type="evidence" value="ECO:0007669"/>
    <property type="project" value="TreeGrafter"/>
</dbReference>
<evidence type="ECO:0000259" key="3">
    <source>
        <dbReference type="PROSITE" id="PS50989"/>
    </source>
</evidence>
<sequence length="473" mass="49472">MTQAKPDLTTTSGKLTDLRNRLAEAQSPVGDEAIEATHAAGDLTARERLLALLDEDSFVETDALARHRATEFKMDRTRPATDGVVTGYGLVGGRRVCVFSQDDTVFDGALGEVYAEKILKVYDLATKTGVPVVGIYAGVGPRLAEGVVTLGMYAKLFKAAADASGLVPQIAVVSGSVQGLQSVGPWLADLVIGLDHDTAHLTATDDAEAIARARTVLSYLPVNNRAEAPRRDAPERPATESAALDTAIPDAEGEAFDVRAVLTQIVDDATLLEVKAGVAGNVLTAFAHVDGRPVGVIANQPTVQDAVLDAAAANKAARFIRTCDAFNLPIVQFVDSAGIDPAEADSPTVQQAAAQLAYANAEASVGKITVVLRRALGSAYVLMGAKDTGADLVYAWPTAQIAVTGAQAAAAALDADVEKYAAEHLNPYRATELGLVDAVIEPSTTRAKVADGLLLLERKVVVTRPKKHGNIPL</sequence>
<dbReference type="SUPFAM" id="SSF52096">
    <property type="entry name" value="ClpP/crotonase"/>
    <property type="match status" value="2"/>
</dbReference>